<dbReference type="GO" id="GO:0032259">
    <property type="term" value="P:methylation"/>
    <property type="evidence" value="ECO:0007669"/>
    <property type="project" value="UniProtKB-KW"/>
</dbReference>
<evidence type="ECO:0000313" key="3">
    <source>
        <dbReference type="EMBL" id="MFD3293003.1"/>
    </source>
</evidence>
<dbReference type="NCBIfam" id="TIGR00589">
    <property type="entry name" value="ogt"/>
    <property type="match status" value="1"/>
</dbReference>
<dbReference type="SUPFAM" id="SSF46767">
    <property type="entry name" value="Methylated DNA-protein cysteine methyltransferase, C-terminal domain"/>
    <property type="match status" value="1"/>
</dbReference>
<keyword evidence="1" id="KW-0227">DNA damage</keyword>
<dbReference type="Pfam" id="PF01035">
    <property type="entry name" value="DNA_binding_1"/>
    <property type="match status" value="1"/>
</dbReference>
<dbReference type="Gene3D" id="1.10.10.10">
    <property type="entry name" value="Winged helix-like DNA-binding domain superfamily/Winged helix DNA-binding domain"/>
    <property type="match status" value="1"/>
</dbReference>
<accession>A0ABW6D7K3</accession>
<dbReference type="InterPro" id="IPR036217">
    <property type="entry name" value="MethylDNA_cys_MeTrfase_DNAb"/>
</dbReference>
<dbReference type="EC" id="2.1.1.63" evidence="3"/>
<keyword evidence="4" id="KW-1185">Reference proteome</keyword>
<evidence type="ECO:0000256" key="1">
    <source>
        <dbReference type="ARBA" id="ARBA00022763"/>
    </source>
</evidence>
<dbReference type="CDD" id="cd06445">
    <property type="entry name" value="ATase"/>
    <property type="match status" value="1"/>
</dbReference>
<dbReference type="InterPro" id="IPR036631">
    <property type="entry name" value="MGMT_N_sf"/>
</dbReference>
<dbReference type="PANTHER" id="PTHR10815">
    <property type="entry name" value="METHYLATED-DNA--PROTEIN-CYSTEINE METHYLTRANSFERASE"/>
    <property type="match status" value="1"/>
</dbReference>
<reference evidence="3 4" key="1">
    <citation type="submission" date="2024-03" db="EMBL/GenBank/DDBJ databases">
        <title>Aquirufa genome sequencing.</title>
        <authorList>
            <person name="Pitt A."/>
            <person name="Hahn M.W."/>
        </authorList>
    </citation>
    <scope>NUCLEOTIDE SEQUENCE [LARGE SCALE GENOMIC DNA]</scope>
    <source>
        <strain evidence="3 4">KTFRIE-69F</strain>
    </source>
</reference>
<dbReference type="InterPro" id="IPR036388">
    <property type="entry name" value="WH-like_DNA-bd_sf"/>
</dbReference>
<dbReference type="Proteomes" id="UP001598112">
    <property type="component" value="Unassembled WGS sequence"/>
</dbReference>
<dbReference type="GO" id="GO:0003908">
    <property type="term" value="F:methylated-DNA-[protein]-cysteine S-methyltransferase activity"/>
    <property type="evidence" value="ECO:0007669"/>
    <property type="project" value="UniProtKB-EC"/>
</dbReference>
<proteinExistence type="predicted"/>
<sequence>MLHSEFYFSSPIGILRLELADAGLRSCTFVEEEGTANENHSIDIQLIKEILHTYFETGILQEFPIDPTIGTPFQQKVWTALKDIPTGSTATYAEIAKRLEMPKGAQAVGNANGQNPILLFHPCHRVIGSTGKLVGYSGGLWRKEWLLAKEGATLF</sequence>
<gene>
    <name evidence="3" type="ORF">SKC35_04835</name>
</gene>
<dbReference type="RefSeq" id="WP_377978300.1">
    <property type="nucleotide sequence ID" value="NZ_JBBKXY010000001.1"/>
</dbReference>
<dbReference type="PANTHER" id="PTHR10815:SF13">
    <property type="entry name" value="METHYLATED-DNA--PROTEIN-CYSTEINE METHYLTRANSFERASE"/>
    <property type="match status" value="1"/>
</dbReference>
<organism evidence="3 4">
    <name type="scientific">Aquirufa originis</name>
    <dbReference type="NCBI Taxonomy" id="3096514"/>
    <lineage>
        <taxon>Bacteria</taxon>
        <taxon>Pseudomonadati</taxon>
        <taxon>Bacteroidota</taxon>
        <taxon>Cytophagia</taxon>
        <taxon>Cytophagales</taxon>
        <taxon>Flectobacillaceae</taxon>
        <taxon>Aquirufa</taxon>
    </lineage>
</organism>
<name>A0ABW6D7K3_9BACT</name>
<evidence type="ECO:0000313" key="4">
    <source>
        <dbReference type="Proteomes" id="UP001598112"/>
    </source>
</evidence>
<dbReference type="EMBL" id="JBBKXY010000001">
    <property type="protein sequence ID" value="MFD3293003.1"/>
    <property type="molecule type" value="Genomic_DNA"/>
</dbReference>
<keyword evidence="3" id="KW-0808">Transferase</keyword>
<keyword evidence="3" id="KW-0489">Methyltransferase</keyword>
<dbReference type="SUPFAM" id="SSF53155">
    <property type="entry name" value="Methylated DNA-protein cysteine methyltransferase domain"/>
    <property type="match status" value="1"/>
</dbReference>
<comment type="caution">
    <text evidence="3">The sequence shown here is derived from an EMBL/GenBank/DDBJ whole genome shotgun (WGS) entry which is preliminary data.</text>
</comment>
<protein>
    <submittedName>
        <fullName evidence="3">Methylated-DNA--[protein]-cysteine S-methyltransferase</fullName>
        <ecNumber evidence="3">2.1.1.63</ecNumber>
    </submittedName>
</protein>
<evidence type="ECO:0000259" key="2">
    <source>
        <dbReference type="Pfam" id="PF01035"/>
    </source>
</evidence>
<feature type="domain" description="Methylated-DNA-[protein]-cysteine S-methyltransferase DNA binding" evidence="2">
    <location>
        <begin position="72"/>
        <end position="152"/>
    </location>
</feature>
<dbReference type="InterPro" id="IPR014048">
    <property type="entry name" value="MethylDNA_cys_MeTrfase_DNA-bd"/>
</dbReference>